<dbReference type="RefSeq" id="WP_158344591.1">
    <property type="nucleotide sequence ID" value="NZ_AP019379.1"/>
</dbReference>
<keyword evidence="12 14" id="KW-0368">Histidine biosynthesis</keyword>
<dbReference type="EMBL" id="AP019379">
    <property type="protein sequence ID" value="BBI01098.1"/>
    <property type="molecule type" value="Genomic_DNA"/>
</dbReference>
<dbReference type="PANTHER" id="PTHR21256">
    <property type="entry name" value="HISTIDINOL DEHYDROGENASE HDH"/>
    <property type="match status" value="1"/>
</dbReference>
<proteinExistence type="inferred from homology"/>
<feature type="binding site" evidence="14 19">
    <location>
        <position position="260"/>
    </location>
    <ligand>
        <name>Zn(2+)</name>
        <dbReference type="ChEBI" id="CHEBI:29105"/>
    </ligand>
</feature>
<dbReference type="OrthoDB" id="9805269at2"/>
<keyword evidence="9 14" id="KW-0862">Zinc</keyword>
<feature type="active site" description="Proton acceptor" evidence="14 16">
    <location>
        <position position="328"/>
    </location>
</feature>
<dbReference type="InterPro" id="IPR016161">
    <property type="entry name" value="Ald_DH/histidinol_DH"/>
</dbReference>
<evidence type="ECO:0000256" key="10">
    <source>
        <dbReference type="ARBA" id="ARBA00023002"/>
    </source>
</evidence>
<organism evidence="21 22">
    <name type="scientific">Buchnera aphidicola</name>
    <name type="common">Nipponaphis monzeni</name>
    <dbReference type="NCBI Taxonomy" id="2495405"/>
    <lineage>
        <taxon>Bacteria</taxon>
        <taxon>Pseudomonadati</taxon>
        <taxon>Pseudomonadota</taxon>
        <taxon>Gammaproteobacteria</taxon>
        <taxon>Enterobacterales</taxon>
        <taxon>Erwiniaceae</taxon>
        <taxon>Buchnera</taxon>
    </lineage>
</organism>
<evidence type="ECO:0000313" key="22">
    <source>
        <dbReference type="Proteomes" id="UP000317544"/>
    </source>
</evidence>
<evidence type="ECO:0000256" key="5">
    <source>
        <dbReference type="ARBA" id="ARBA00012965"/>
    </source>
</evidence>
<dbReference type="Pfam" id="PF00815">
    <property type="entry name" value="Histidinol_dh"/>
    <property type="match status" value="1"/>
</dbReference>
<dbReference type="GO" id="GO:0005829">
    <property type="term" value="C:cytosol"/>
    <property type="evidence" value="ECO:0007669"/>
    <property type="project" value="TreeGrafter"/>
</dbReference>
<dbReference type="NCBIfam" id="TIGR00069">
    <property type="entry name" value="hisD"/>
    <property type="match status" value="1"/>
</dbReference>
<dbReference type="SUPFAM" id="SSF53720">
    <property type="entry name" value="ALDH-like"/>
    <property type="match status" value="1"/>
</dbReference>
<evidence type="ECO:0000256" key="12">
    <source>
        <dbReference type="ARBA" id="ARBA00023102"/>
    </source>
</evidence>
<evidence type="ECO:0000256" key="3">
    <source>
        <dbReference type="ARBA" id="ARBA00010178"/>
    </source>
</evidence>
<comment type="similarity">
    <text evidence="3 14 15 20">Belongs to the histidinol dehydrogenase family.</text>
</comment>
<comment type="cofactor">
    <cofactor evidence="14 19">
        <name>Zn(2+)</name>
        <dbReference type="ChEBI" id="CHEBI:29105"/>
    </cofactor>
    <text evidence="14 19">Binds 1 zinc ion per subunit.</text>
</comment>
<evidence type="ECO:0000256" key="14">
    <source>
        <dbReference type="HAMAP-Rule" id="MF_01024"/>
    </source>
</evidence>
<evidence type="ECO:0000256" key="2">
    <source>
        <dbReference type="ARBA" id="ARBA00004940"/>
    </source>
</evidence>
<evidence type="ECO:0000256" key="16">
    <source>
        <dbReference type="PIRSR" id="PIRSR000099-1"/>
    </source>
</evidence>
<accession>A0A455T9S7</accession>
<comment type="catalytic activity">
    <reaction evidence="13 14 15">
        <text>L-histidinol + 2 NAD(+) + H2O = L-histidine + 2 NADH + 3 H(+)</text>
        <dbReference type="Rhea" id="RHEA:20641"/>
        <dbReference type="ChEBI" id="CHEBI:15377"/>
        <dbReference type="ChEBI" id="CHEBI:15378"/>
        <dbReference type="ChEBI" id="CHEBI:57540"/>
        <dbReference type="ChEBI" id="CHEBI:57595"/>
        <dbReference type="ChEBI" id="CHEBI:57699"/>
        <dbReference type="ChEBI" id="CHEBI:57945"/>
        <dbReference type="EC" id="1.1.1.23"/>
    </reaction>
</comment>
<evidence type="ECO:0000256" key="15">
    <source>
        <dbReference type="PIRNR" id="PIRNR000099"/>
    </source>
</evidence>
<evidence type="ECO:0000313" key="21">
    <source>
        <dbReference type="EMBL" id="BBI01098.1"/>
    </source>
</evidence>
<evidence type="ECO:0000256" key="11">
    <source>
        <dbReference type="ARBA" id="ARBA00023027"/>
    </source>
</evidence>
<dbReference type="GO" id="GO:0008270">
    <property type="term" value="F:zinc ion binding"/>
    <property type="evidence" value="ECO:0007669"/>
    <property type="project" value="UniProtKB-UniRule"/>
</dbReference>
<keyword evidence="10 14" id="KW-0560">Oxidoreductase</keyword>
<dbReference type="GO" id="GO:0000105">
    <property type="term" value="P:L-histidine biosynthetic process"/>
    <property type="evidence" value="ECO:0007669"/>
    <property type="project" value="UniProtKB-UniRule"/>
</dbReference>
<reference evidence="21 22" key="1">
    <citation type="journal article" date="2019" name="Proc. Natl. Acad. Sci. U.S.A.">
        <title>Exaggeration and cooption of innate immunity for social defense.</title>
        <authorList>
            <person name="Kutsukake M."/>
            <person name="Moriyama M."/>
            <person name="Shigenobu S."/>
            <person name="Meng X.-Y."/>
            <person name="Nikoh N."/>
            <person name="Noda C."/>
            <person name="Kobayashi S."/>
            <person name="Fukatsu T."/>
        </authorList>
    </citation>
    <scope>NUCLEOTIDE SEQUENCE [LARGE SCALE GENOMIC DNA]</scope>
    <source>
        <strain evidence="21 22">Nmo</strain>
    </source>
</reference>
<dbReference type="PROSITE" id="PS00611">
    <property type="entry name" value="HISOL_DEHYDROGENASE"/>
    <property type="match status" value="1"/>
</dbReference>
<feature type="binding site" evidence="14 18">
    <location>
        <position position="260"/>
    </location>
    <ligand>
        <name>substrate</name>
    </ligand>
</feature>
<dbReference type="Gene3D" id="3.40.50.1980">
    <property type="entry name" value="Nitrogenase molybdenum iron protein domain"/>
    <property type="match status" value="2"/>
</dbReference>
<feature type="binding site" evidence="14 19">
    <location>
        <position position="263"/>
    </location>
    <ligand>
        <name>Zn(2+)</name>
        <dbReference type="ChEBI" id="CHEBI:29105"/>
    </ligand>
</feature>
<keyword evidence="8 14" id="KW-0479">Metal-binding</keyword>
<dbReference type="Gene3D" id="1.20.5.1300">
    <property type="match status" value="1"/>
</dbReference>
<feature type="binding site" evidence="14 19">
    <location>
        <position position="420"/>
    </location>
    <ligand>
        <name>Zn(2+)</name>
        <dbReference type="ChEBI" id="CHEBI:29105"/>
    </ligand>
</feature>
<dbReference type="InterPro" id="IPR001692">
    <property type="entry name" value="Histidinol_DH_CS"/>
</dbReference>
<feature type="binding site" evidence="14 18">
    <location>
        <position position="238"/>
    </location>
    <ligand>
        <name>substrate</name>
    </ligand>
</feature>
<comment type="function">
    <text evidence="1 14 15">Catalyzes the sequential NAD-dependent oxidations of L-histidinol to L-histidinaldehyde and then to L-histidine.</text>
</comment>
<dbReference type="FunFam" id="3.40.50.1980:FF:000002">
    <property type="entry name" value="Histidinol dehydrogenase, chloroplastic"/>
    <property type="match status" value="1"/>
</dbReference>
<feature type="binding site" evidence="14 18">
    <location>
        <position position="328"/>
    </location>
    <ligand>
        <name>substrate</name>
    </ligand>
</feature>
<evidence type="ECO:0000256" key="1">
    <source>
        <dbReference type="ARBA" id="ARBA00003850"/>
    </source>
</evidence>
<feature type="binding site" evidence="14 17">
    <location>
        <position position="212"/>
    </location>
    <ligand>
        <name>NAD(+)</name>
        <dbReference type="ChEBI" id="CHEBI:57540"/>
    </ligand>
</feature>
<dbReference type="CDD" id="cd06572">
    <property type="entry name" value="Histidinol_dh"/>
    <property type="match status" value="1"/>
</dbReference>
<evidence type="ECO:0000256" key="6">
    <source>
        <dbReference type="ARBA" id="ARBA00016531"/>
    </source>
</evidence>
<feature type="binding site" evidence="14 17">
    <location>
        <position position="131"/>
    </location>
    <ligand>
        <name>NAD(+)</name>
        <dbReference type="ChEBI" id="CHEBI:57540"/>
    </ligand>
</feature>
<dbReference type="HAMAP" id="MF_01024">
    <property type="entry name" value="HisD"/>
    <property type="match status" value="1"/>
</dbReference>
<dbReference type="GO" id="GO:0004399">
    <property type="term" value="F:histidinol dehydrogenase activity"/>
    <property type="evidence" value="ECO:0007669"/>
    <property type="project" value="UniProtKB-UniRule"/>
</dbReference>
<feature type="binding site" evidence="14 18">
    <location>
        <position position="420"/>
    </location>
    <ligand>
        <name>substrate</name>
    </ligand>
</feature>
<evidence type="ECO:0000256" key="8">
    <source>
        <dbReference type="ARBA" id="ARBA00022723"/>
    </source>
</evidence>
<evidence type="ECO:0000256" key="17">
    <source>
        <dbReference type="PIRSR" id="PIRSR000099-2"/>
    </source>
</evidence>
<comment type="subunit">
    <text evidence="4 14">Homodimer.</text>
</comment>
<dbReference type="InterPro" id="IPR022695">
    <property type="entry name" value="Histidinol_DH_monofunct"/>
</dbReference>
<name>A0A455T9S7_9GAMM</name>
<feature type="binding site" evidence="14 19">
    <location>
        <position position="361"/>
    </location>
    <ligand>
        <name>Zn(2+)</name>
        <dbReference type="ChEBI" id="CHEBI:29105"/>
    </ligand>
</feature>
<keyword evidence="11 14" id="KW-0520">NAD</keyword>
<feature type="binding site" evidence="14 18">
    <location>
        <position position="415"/>
    </location>
    <ligand>
        <name>substrate</name>
    </ligand>
</feature>
<dbReference type="FunFam" id="3.40.50.1980:FF:000001">
    <property type="entry name" value="Histidinol dehydrogenase"/>
    <property type="match status" value="1"/>
</dbReference>
<evidence type="ECO:0000256" key="20">
    <source>
        <dbReference type="RuleBase" id="RU004175"/>
    </source>
</evidence>
<evidence type="ECO:0000256" key="4">
    <source>
        <dbReference type="ARBA" id="ARBA00011738"/>
    </source>
</evidence>
<evidence type="ECO:0000256" key="18">
    <source>
        <dbReference type="PIRSR" id="PIRSR000099-3"/>
    </source>
</evidence>
<feature type="binding site" evidence="14 18">
    <location>
        <position position="263"/>
    </location>
    <ligand>
        <name>substrate</name>
    </ligand>
</feature>
<dbReference type="PANTHER" id="PTHR21256:SF2">
    <property type="entry name" value="HISTIDINE BIOSYNTHESIS TRIFUNCTIONAL PROTEIN"/>
    <property type="match status" value="1"/>
</dbReference>
<keyword evidence="22" id="KW-1185">Reference proteome</keyword>
<evidence type="ECO:0000256" key="13">
    <source>
        <dbReference type="ARBA" id="ARBA00049489"/>
    </source>
</evidence>
<dbReference type="GO" id="GO:0051287">
    <property type="term" value="F:NAD binding"/>
    <property type="evidence" value="ECO:0007669"/>
    <property type="project" value="InterPro"/>
</dbReference>
<dbReference type="InterPro" id="IPR012131">
    <property type="entry name" value="Hstdl_DH"/>
</dbReference>
<protein>
    <recommendedName>
        <fullName evidence="6 14">Histidinol dehydrogenase</fullName>
        <shortName evidence="14 15">HDH</shortName>
        <ecNumber evidence="5 14">1.1.1.23</ecNumber>
    </recommendedName>
</protein>
<dbReference type="PIRSF" id="PIRSF000099">
    <property type="entry name" value="Histidinol_dh"/>
    <property type="match status" value="1"/>
</dbReference>
<evidence type="ECO:0000256" key="19">
    <source>
        <dbReference type="PIRSR" id="PIRSR000099-4"/>
    </source>
</evidence>
<dbReference type="AlphaFoldDB" id="A0A455T9S7"/>
<evidence type="ECO:0000256" key="7">
    <source>
        <dbReference type="ARBA" id="ARBA00022605"/>
    </source>
</evidence>
<evidence type="ECO:0000256" key="9">
    <source>
        <dbReference type="ARBA" id="ARBA00022833"/>
    </source>
</evidence>
<feature type="binding site" evidence="14 18">
    <location>
        <position position="361"/>
    </location>
    <ligand>
        <name>substrate</name>
    </ligand>
</feature>
<keyword evidence="7 14" id="KW-0028">Amino-acid biosynthesis</keyword>
<feature type="binding site" evidence="14 17">
    <location>
        <position position="189"/>
    </location>
    <ligand>
        <name>NAD(+)</name>
        <dbReference type="ChEBI" id="CHEBI:57540"/>
    </ligand>
</feature>
<dbReference type="PRINTS" id="PR00083">
    <property type="entry name" value="HOLDHDRGNASE"/>
</dbReference>
<dbReference type="Proteomes" id="UP000317544">
    <property type="component" value="Chromosome"/>
</dbReference>
<feature type="active site" description="Proton acceptor" evidence="14 16">
    <location>
        <position position="327"/>
    </location>
</feature>
<dbReference type="EC" id="1.1.1.23" evidence="5 14"/>
<sequence length="435" mass="48119">MDIIKNIVFWSQINTEQKLKVLSRPILNQKKTITKTVSQIINDVRILGDDALYKYTYKFDKINLKSIKVKFDHIANASTYINKNLKKSINIAKKNITLFHASQKNSPIKLNTQIGVTCEQLIRPIESVGIYIPGGSAPLISTVLMLAIPAYLSGCKKIVLCSPPNIDYAILYAAYICNVREIYQIGGAQAIAALAYGTKTIPKVNKIFGPGNMYVTEAKSQISNLLNNTSIDMLAGPSELMIIADEHANADFIASDLISQAEHGVDSQVFLVTSSIKLANNVLNSLKSQIHKISRITIVKKSLKNSFFIITKNLLEAVAISNMYAPEHLIIQTKKPRYLLQYIKNAGSIFLGLWSPESVGDYASGPNHVLPTYGYASSQSGLSVRDFQKYISVQELTLKGLLNISKTVKMLASAEKLDGHKYAVQSRIDYIKGKN</sequence>
<gene>
    <name evidence="14 21" type="primary">hisD</name>
    <name evidence="21" type="ORF">BUCNMO_079</name>
</gene>
<dbReference type="UniPathway" id="UPA00031">
    <property type="reaction ID" value="UER00014"/>
</dbReference>
<comment type="pathway">
    <text evidence="2 14 15">Amino-acid biosynthesis; L-histidine biosynthesis; L-histidine from 5-phospho-alpha-D-ribose 1-diphosphate: step 9/9.</text>
</comment>